<dbReference type="InterPro" id="IPR004036">
    <property type="entry name" value="Endonuclease-III-like_CS2"/>
</dbReference>
<evidence type="ECO:0000313" key="16">
    <source>
        <dbReference type="Proteomes" id="UP000604391"/>
    </source>
</evidence>
<comment type="function">
    <text evidence="13">DNA repair enzyme that has both DNA N-glycosylase activity and AP-lyase activity. The DNA N-glycosylase activity releases various damaged pyrimidines from DNA by cleaving the N-glycosidic bond, leaving an AP (apurinic/apyrimidinic) site. The AP-lyase activity cleaves the phosphodiester bond 3' to the AP site by a beta-elimination, leaving a 3'-terminal unsaturated sugar and a product with a terminal 5'-phosphate.</text>
</comment>
<dbReference type="CDD" id="cd00056">
    <property type="entry name" value="ENDO3c"/>
    <property type="match status" value="1"/>
</dbReference>
<protein>
    <recommendedName>
        <fullName evidence="13">Endonuclease III</fullName>
        <ecNumber evidence="13">4.2.99.18</ecNumber>
    </recommendedName>
    <alternativeName>
        <fullName evidence="13">DNA-(apurinic or apyrimidinic site) lyase</fullName>
    </alternativeName>
</protein>
<dbReference type="Pfam" id="PF10576">
    <property type="entry name" value="EndIII_4Fe-2S"/>
    <property type="match status" value="1"/>
</dbReference>
<dbReference type="SMART" id="SM00478">
    <property type="entry name" value="ENDO3c"/>
    <property type="match status" value="1"/>
</dbReference>
<dbReference type="AlphaFoldDB" id="A0A832V468"/>
<dbReference type="InterPro" id="IPR003651">
    <property type="entry name" value="Endonuclease3_FeS-loop_motif"/>
</dbReference>
<dbReference type="EMBL" id="DVAD01000015">
    <property type="protein sequence ID" value="HIJ99744.1"/>
    <property type="molecule type" value="Genomic_DNA"/>
</dbReference>
<dbReference type="EC" id="4.2.99.18" evidence="13"/>
<dbReference type="FunFam" id="1.10.340.30:FF:000001">
    <property type="entry name" value="Endonuclease III"/>
    <property type="match status" value="1"/>
</dbReference>
<keyword evidence="11 13" id="KW-0326">Glycosidase</keyword>
<dbReference type="Proteomes" id="UP000604391">
    <property type="component" value="Unassembled WGS sequence"/>
</dbReference>
<evidence type="ECO:0000256" key="10">
    <source>
        <dbReference type="ARBA" id="ARBA00023239"/>
    </source>
</evidence>
<keyword evidence="15" id="KW-0255">Endonuclease</keyword>
<name>A0A832V468_9ARCH</name>
<reference evidence="15 16" key="1">
    <citation type="journal article" name="Nat. Commun.">
        <title>Undinarchaeota illuminate DPANN phylogeny and the impact of gene transfer on archaeal evolution.</title>
        <authorList>
            <person name="Dombrowski N."/>
            <person name="Williams T.A."/>
            <person name="Sun J."/>
            <person name="Woodcroft B.J."/>
            <person name="Lee J.H."/>
            <person name="Minh B.Q."/>
            <person name="Rinke C."/>
            <person name="Spang A."/>
        </authorList>
    </citation>
    <scope>NUCLEOTIDE SEQUENCE [LARGE SCALE GENOMIC DNA]</scope>
    <source>
        <strain evidence="15">MAG_bin17</strain>
    </source>
</reference>
<dbReference type="PANTHER" id="PTHR10359:SF18">
    <property type="entry name" value="ENDONUCLEASE III"/>
    <property type="match status" value="1"/>
</dbReference>
<sequence>MEVKKDSPQDIKKRALRVYKTLNKIHPVSRTALRHRNPFQLLVATILSAQCTDKQVNKVTPALFKKYRTVKEFVESDQTELESLVKSTGFYKSKARYIKGSSIKILSDFKGKVPKTMEELITLPGVARKTANIVLSSAFGINEGIAVDTHVKRVSYRLGLTEHKDPIKIEKDLVKLIPKADWDKFSLLLIYHGRDTCFARTPKCSECPFKKICPKTDVITSS</sequence>
<dbReference type="Gene3D" id="1.10.340.30">
    <property type="entry name" value="Hypothetical protein, domain 2"/>
    <property type="match status" value="1"/>
</dbReference>
<keyword evidence="10 13" id="KW-0456">Lyase</keyword>
<evidence type="ECO:0000256" key="2">
    <source>
        <dbReference type="ARBA" id="ARBA00022485"/>
    </source>
</evidence>
<keyword evidence="3 13" id="KW-0479">Metal-binding</keyword>
<evidence type="ECO:0000256" key="4">
    <source>
        <dbReference type="ARBA" id="ARBA00022763"/>
    </source>
</evidence>
<keyword evidence="5 13" id="KW-0378">Hydrolase</keyword>
<evidence type="ECO:0000313" key="15">
    <source>
        <dbReference type="EMBL" id="HIJ99744.1"/>
    </source>
</evidence>
<comment type="similarity">
    <text evidence="1 13">Belongs to the Nth/MutY family.</text>
</comment>
<dbReference type="NCBIfam" id="TIGR01083">
    <property type="entry name" value="nth"/>
    <property type="match status" value="1"/>
</dbReference>
<dbReference type="GO" id="GO:0046872">
    <property type="term" value="F:metal ion binding"/>
    <property type="evidence" value="ECO:0007669"/>
    <property type="project" value="UniProtKB-KW"/>
</dbReference>
<dbReference type="SUPFAM" id="SSF48150">
    <property type="entry name" value="DNA-glycosylase"/>
    <property type="match status" value="1"/>
</dbReference>
<keyword evidence="7 13" id="KW-0411">Iron-sulfur</keyword>
<evidence type="ECO:0000256" key="11">
    <source>
        <dbReference type="ARBA" id="ARBA00023295"/>
    </source>
</evidence>
<evidence type="ECO:0000256" key="13">
    <source>
        <dbReference type="HAMAP-Rule" id="MF_00942"/>
    </source>
</evidence>
<dbReference type="PIRSF" id="PIRSF001435">
    <property type="entry name" value="Nth"/>
    <property type="match status" value="1"/>
</dbReference>
<dbReference type="PANTHER" id="PTHR10359">
    <property type="entry name" value="A/G-SPECIFIC ADENINE GLYCOSYLASE/ENDONUCLEASE III"/>
    <property type="match status" value="1"/>
</dbReference>
<dbReference type="InterPro" id="IPR005759">
    <property type="entry name" value="Nth"/>
</dbReference>
<feature type="binding site" evidence="13">
    <location>
        <position position="204"/>
    </location>
    <ligand>
        <name>[4Fe-4S] cluster</name>
        <dbReference type="ChEBI" id="CHEBI:49883"/>
    </ligand>
</feature>
<dbReference type="GO" id="GO:0051539">
    <property type="term" value="F:4 iron, 4 sulfur cluster binding"/>
    <property type="evidence" value="ECO:0007669"/>
    <property type="project" value="UniProtKB-UniRule"/>
</dbReference>
<dbReference type="HAMAP" id="MF_00942">
    <property type="entry name" value="Nth"/>
    <property type="match status" value="1"/>
</dbReference>
<dbReference type="Gene3D" id="1.10.1670.10">
    <property type="entry name" value="Helix-hairpin-Helix base-excision DNA repair enzymes (C-terminal)"/>
    <property type="match status" value="1"/>
</dbReference>
<evidence type="ECO:0000256" key="7">
    <source>
        <dbReference type="ARBA" id="ARBA00023014"/>
    </source>
</evidence>
<feature type="binding site" evidence="13">
    <location>
        <position position="197"/>
    </location>
    <ligand>
        <name>[4Fe-4S] cluster</name>
        <dbReference type="ChEBI" id="CHEBI:49883"/>
    </ligand>
</feature>
<evidence type="ECO:0000256" key="12">
    <source>
        <dbReference type="ARBA" id="ARBA00052915"/>
    </source>
</evidence>
<keyword evidence="4 13" id="KW-0227">DNA damage</keyword>
<feature type="domain" description="HhH-GPD" evidence="14">
    <location>
        <begin position="47"/>
        <end position="195"/>
    </location>
</feature>
<dbReference type="Pfam" id="PF00633">
    <property type="entry name" value="HHH"/>
    <property type="match status" value="1"/>
</dbReference>
<evidence type="ECO:0000259" key="14">
    <source>
        <dbReference type="SMART" id="SM00478"/>
    </source>
</evidence>
<dbReference type="GO" id="GO:0003677">
    <property type="term" value="F:DNA binding"/>
    <property type="evidence" value="ECO:0007669"/>
    <property type="project" value="UniProtKB-UniRule"/>
</dbReference>
<evidence type="ECO:0000256" key="8">
    <source>
        <dbReference type="ARBA" id="ARBA00023125"/>
    </source>
</evidence>
<dbReference type="PROSITE" id="PS01155">
    <property type="entry name" value="ENDONUCLEASE_III_2"/>
    <property type="match status" value="1"/>
</dbReference>
<evidence type="ECO:0000256" key="1">
    <source>
        <dbReference type="ARBA" id="ARBA00008343"/>
    </source>
</evidence>
<dbReference type="InterPro" id="IPR000445">
    <property type="entry name" value="HhH_motif"/>
</dbReference>
<dbReference type="Pfam" id="PF00730">
    <property type="entry name" value="HhH-GPD"/>
    <property type="match status" value="1"/>
</dbReference>
<evidence type="ECO:0000256" key="9">
    <source>
        <dbReference type="ARBA" id="ARBA00023204"/>
    </source>
</evidence>
<keyword evidence="2 13" id="KW-0004">4Fe-4S</keyword>
<keyword evidence="15" id="KW-0540">Nuclease</keyword>
<dbReference type="GO" id="GO:0141016">
    <property type="term" value="F:G/T mismatch-specific thymine-DNA glycosylase activity"/>
    <property type="evidence" value="ECO:0007669"/>
    <property type="project" value="UniProtKB-EC"/>
</dbReference>
<keyword evidence="6 13" id="KW-0408">Iron</keyword>
<keyword evidence="8 13" id="KW-0238">DNA-binding</keyword>
<dbReference type="GO" id="GO:0006285">
    <property type="term" value="P:base-excision repair, AP site formation"/>
    <property type="evidence" value="ECO:0007669"/>
    <property type="project" value="TreeGrafter"/>
</dbReference>
<organism evidence="15 16">
    <name type="scientific">Candidatus Undinarchaeum marinum</name>
    <dbReference type="NCBI Taxonomy" id="2756141"/>
    <lineage>
        <taxon>Archaea</taxon>
        <taxon>Candidatus Undinarchaeota</taxon>
        <taxon>Candidatus Undinarchaeia</taxon>
        <taxon>Candidatus Undinarchaeales</taxon>
        <taxon>Candidatus Undinarchaeaceae</taxon>
        <taxon>Candidatus Undinarchaeum</taxon>
    </lineage>
</organism>
<dbReference type="InterPro" id="IPR011257">
    <property type="entry name" value="DNA_glycosylase"/>
</dbReference>
<dbReference type="InterPro" id="IPR023170">
    <property type="entry name" value="HhH_base_excis_C"/>
</dbReference>
<evidence type="ECO:0000256" key="6">
    <source>
        <dbReference type="ARBA" id="ARBA00023004"/>
    </source>
</evidence>
<feature type="binding site" evidence="13">
    <location>
        <position position="207"/>
    </location>
    <ligand>
        <name>[4Fe-4S] cluster</name>
        <dbReference type="ChEBI" id="CHEBI:49883"/>
    </ligand>
</feature>
<dbReference type="FunFam" id="1.10.1670.10:FF:000001">
    <property type="entry name" value="Endonuclease III"/>
    <property type="match status" value="1"/>
</dbReference>
<comment type="catalytic activity">
    <reaction evidence="12">
        <text>Hydrolyzes mismatched double-stranded DNA and polynucleotides, releasing free thymine.</text>
        <dbReference type="EC" id="3.2.2.29"/>
    </reaction>
</comment>
<accession>A0A832V468</accession>
<dbReference type="GO" id="GO:0140078">
    <property type="term" value="F:class I DNA-(apurinic or apyrimidinic site) endonuclease activity"/>
    <property type="evidence" value="ECO:0007669"/>
    <property type="project" value="UniProtKB-EC"/>
</dbReference>
<keyword evidence="9 13" id="KW-0234">DNA repair</keyword>
<evidence type="ECO:0000256" key="3">
    <source>
        <dbReference type="ARBA" id="ARBA00022723"/>
    </source>
</evidence>
<feature type="binding site" evidence="13">
    <location>
        <position position="213"/>
    </location>
    <ligand>
        <name>[4Fe-4S] cluster</name>
        <dbReference type="ChEBI" id="CHEBI:49883"/>
    </ligand>
</feature>
<comment type="caution">
    <text evidence="15">The sequence shown here is derived from an EMBL/GenBank/DDBJ whole genome shotgun (WGS) entry which is preliminary data.</text>
</comment>
<comment type="catalytic activity">
    <reaction evidence="13">
        <text>2'-deoxyribonucleotide-(2'-deoxyribose 5'-phosphate)-2'-deoxyribonucleotide-DNA = a 3'-end 2'-deoxyribonucleotide-(2,3-dehydro-2,3-deoxyribose 5'-phosphate)-DNA + a 5'-end 5'-phospho-2'-deoxyribonucleoside-DNA + H(+)</text>
        <dbReference type="Rhea" id="RHEA:66592"/>
        <dbReference type="Rhea" id="RHEA-COMP:13180"/>
        <dbReference type="Rhea" id="RHEA-COMP:16897"/>
        <dbReference type="Rhea" id="RHEA-COMP:17067"/>
        <dbReference type="ChEBI" id="CHEBI:15378"/>
        <dbReference type="ChEBI" id="CHEBI:136412"/>
        <dbReference type="ChEBI" id="CHEBI:157695"/>
        <dbReference type="ChEBI" id="CHEBI:167181"/>
        <dbReference type="EC" id="4.2.99.18"/>
    </reaction>
</comment>
<evidence type="ECO:0000256" key="5">
    <source>
        <dbReference type="ARBA" id="ARBA00022801"/>
    </source>
</evidence>
<dbReference type="InterPro" id="IPR003265">
    <property type="entry name" value="HhH-GPD_domain"/>
</dbReference>
<gene>
    <name evidence="13 15" type="primary">nth</name>
    <name evidence="15" type="ORF">H1011_02885</name>
</gene>
<comment type="cofactor">
    <cofactor evidence="13">
        <name>[4Fe-4S] cluster</name>
        <dbReference type="ChEBI" id="CHEBI:49883"/>
    </cofactor>
    <text evidence="13">Binds 1 [4Fe-4S] cluster.</text>
</comment>
<keyword evidence="16" id="KW-1185">Reference proteome</keyword>
<proteinExistence type="inferred from homology"/>